<dbReference type="AlphaFoldDB" id="A0A061JCJ0"/>
<evidence type="ECO:0000256" key="3">
    <source>
        <dbReference type="ARBA" id="ARBA00022516"/>
    </source>
</evidence>
<proteinExistence type="predicted"/>
<dbReference type="VEuPathDB" id="TriTrypDB:TRSC58_01252"/>
<dbReference type="EMBL" id="AUPL01001252">
    <property type="protein sequence ID" value="ESL11007.1"/>
    <property type="molecule type" value="Genomic_DNA"/>
</dbReference>
<comment type="caution">
    <text evidence="13">The sequence shown here is derived from an EMBL/GenBank/DDBJ whole genome shotgun (WGS) entry which is preliminary data.</text>
</comment>
<keyword evidence="4 13" id="KW-0808">Transferase</keyword>
<keyword evidence="11" id="KW-1208">Phospholipid metabolism</keyword>
<keyword evidence="10" id="KW-0594">Phospholipid biosynthesis</keyword>
<evidence type="ECO:0000256" key="4">
    <source>
        <dbReference type="ARBA" id="ARBA00022679"/>
    </source>
</evidence>
<evidence type="ECO:0000256" key="2">
    <source>
        <dbReference type="ARBA" id="ARBA00022475"/>
    </source>
</evidence>
<evidence type="ECO:0000256" key="5">
    <source>
        <dbReference type="ARBA" id="ARBA00022692"/>
    </source>
</evidence>
<evidence type="ECO:0000256" key="12">
    <source>
        <dbReference type="SAM" id="Phobius"/>
    </source>
</evidence>
<dbReference type="GO" id="GO:0004605">
    <property type="term" value="F:phosphatidate cytidylyltransferase activity"/>
    <property type="evidence" value="ECO:0007669"/>
    <property type="project" value="TreeGrafter"/>
</dbReference>
<keyword evidence="3" id="KW-0444">Lipid biosynthesis</keyword>
<feature type="transmembrane region" description="Helical" evidence="12">
    <location>
        <begin position="84"/>
        <end position="100"/>
    </location>
</feature>
<protein>
    <submittedName>
        <fullName evidence="13">Phosphatidate cytidylyltransferase-like protein</fullName>
    </submittedName>
</protein>
<dbReference type="GO" id="GO:0005886">
    <property type="term" value="C:plasma membrane"/>
    <property type="evidence" value="ECO:0007669"/>
    <property type="project" value="UniProtKB-SubCell"/>
</dbReference>
<keyword evidence="6 13" id="KW-0548">Nucleotidyltransferase</keyword>
<feature type="transmembrane region" description="Helical" evidence="12">
    <location>
        <begin position="148"/>
        <end position="174"/>
    </location>
</feature>
<feature type="transmembrane region" description="Helical" evidence="12">
    <location>
        <begin position="28"/>
        <end position="45"/>
    </location>
</feature>
<dbReference type="PANTHER" id="PTHR46382:SF1">
    <property type="entry name" value="PHOSPHATIDATE CYTIDYLYLTRANSFERASE"/>
    <property type="match status" value="1"/>
</dbReference>
<evidence type="ECO:0000313" key="13">
    <source>
        <dbReference type="EMBL" id="ESL11007.1"/>
    </source>
</evidence>
<dbReference type="Pfam" id="PF01148">
    <property type="entry name" value="CTP_transf_1"/>
    <property type="match status" value="1"/>
</dbReference>
<dbReference type="OrthoDB" id="10260889at2759"/>
<evidence type="ECO:0000256" key="10">
    <source>
        <dbReference type="ARBA" id="ARBA00023209"/>
    </source>
</evidence>
<dbReference type="Proteomes" id="UP000031737">
    <property type="component" value="Unassembled WGS sequence"/>
</dbReference>
<keyword evidence="7 12" id="KW-1133">Transmembrane helix</keyword>
<evidence type="ECO:0000256" key="11">
    <source>
        <dbReference type="ARBA" id="ARBA00023264"/>
    </source>
</evidence>
<feature type="transmembrane region" description="Helical" evidence="12">
    <location>
        <begin position="57"/>
        <end position="77"/>
    </location>
</feature>
<feature type="transmembrane region" description="Helical" evidence="12">
    <location>
        <begin position="270"/>
        <end position="288"/>
    </location>
</feature>
<sequence length="411" mass="45345">MQIYKDIHTYIHSRLKGAKLEKGRGARLLSYWVVTMALYKVRIVFTNIYTMKRDTNLFVRATTIAFVGPTAVALAAYSKYTCALLIWFFFFFGMLEWSGIKRHIKVALLQDLGHGINDVAHEALPKEYAAPVAPHNTLIITKTLVSSLITVAACMGVDGFLLFGAFYFLVLTIFTLCGQCRIDLGLFLCRQTLNDLVTQAKLIEPTVFSPDRPVNIVRSLFLKAELCMMDAKQTSELLLNLCLEYFGFVWIAGVVYPILAYDMDDSGRPWILAALVSNFSVDIVAMLVGRSMKGMTHPLREAISPKKSIEGAVLGVIAGAGVFVLILHFACGGGTLAQNWGLSLLYLIVGVLLGVMGVVGDLLQSLLKRTAQVKDSGHLMPGHGGVLDRIDGLLVVFPTMYCCMRVIELLY</sequence>
<evidence type="ECO:0000256" key="8">
    <source>
        <dbReference type="ARBA" id="ARBA00023098"/>
    </source>
</evidence>
<evidence type="ECO:0000256" key="9">
    <source>
        <dbReference type="ARBA" id="ARBA00023136"/>
    </source>
</evidence>
<evidence type="ECO:0000256" key="1">
    <source>
        <dbReference type="ARBA" id="ARBA00004651"/>
    </source>
</evidence>
<dbReference type="PANTHER" id="PTHR46382">
    <property type="entry name" value="PHOSPHATIDATE CYTIDYLYLTRANSFERASE"/>
    <property type="match status" value="1"/>
</dbReference>
<keyword evidence="8" id="KW-0443">Lipid metabolism</keyword>
<dbReference type="GO" id="GO:0016024">
    <property type="term" value="P:CDP-diacylglycerol biosynthetic process"/>
    <property type="evidence" value="ECO:0007669"/>
    <property type="project" value="TreeGrafter"/>
</dbReference>
<feature type="transmembrane region" description="Helical" evidence="12">
    <location>
        <begin position="309"/>
        <end position="330"/>
    </location>
</feature>
<gene>
    <name evidence="13" type="ORF">TRSC58_01252</name>
</gene>
<reference evidence="13 14" key="1">
    <citation type="submission" date="2013-07" db="EMBL/GenBank/DDBJ databases">
        <authorList>
            <person name="Stoco P.H."/>
            <person name="Wagner G."/>
            <person name="Gerber A."/>
            <person name="Zaha A."/>
            <person name="Thompson C."/>
            <person name="Bartholomeu D.C."/>
            <person name="Luckemeyer D.D."/>
            <person name="Bahia D."/>
            <person name="Loreto E."/>
            <person name="Prestes E.B."/>
            <person name="Lima F.M."/>
            <person name="Rodrigues-Luiz G."/>
            <person name="Vallejo G.A."/>
            <person name="Filho J.F."/>
            <person name="Monteiro K.M."/>
            <person name="Tyler K.M."/>
            <person name="de Almeida L.G."/>
            <person name="Ortiz M.F."/>
            <person name="Siervo M.A."/>
            <person name="de Moraes M.H."/>
            <person name="Cunha O.L."/>
            <person name="Mendonca-Neto R."/>
            <person name="Silva R."/>
            <person name="Teixeira S.M."/>
            <person name="Murta S.M."/>
            <person name="Sincero T.C."/>
            <person name="Mendes T.A."/>
            <person name="Urmenyi T.P."/>
            <person name="Silva V.G."/>
            <person name="da Rocha W.D."/>
            <person name="Andersson B."/>
            <person name="Romanha A.J."/>
            <person name="Steindel M."/>
            <person name="de Vasconcelos A.T."/>
            <person name="Grisard E.C."/>
        </authorList>
    </citation>
    <scope>NUCLEOTIDE SEQUENCE [LARGE SCALE GENOMIC DNA]</scope>
    <source>
        <strain evidence="13 14">SC58</strain>
    </source>
</reference>
<keyword evidence="5 12" id="KW-0812">Transmembrane</keyword>
<evidence type="ECO:0000256" key="6">
    <source>
        <dbReference type="ARBA" id="ARBA00022695"/>
    </source>
</evidence>
<evidence type="ECO:0000256" key="7">
    <source>
        <dbReference type="ARBA" id="ARBA00022989"/>
    </source>
</evidence>
<accession>A0A061JCJ0</accession>
<keyword evidence="2" id="KW-1003">Cell membrane</keyword>
<organism evidence="13 14">
    <name type="scientific">Trypanosoma rangeli SC58</name>
    <dbReference type="NCBI Taxonomy" id="429131"/>
    <lineage>
        <taxon>Eukaryota</taxon>
        <taxon>Discoba</taxon>
        <taxon>Euglenozoa</taxon>
        <taxon>Kinetoplastea</taxon>
        <taxon>Metakinetoplastina</taxon>
        <taxon>Trypanosomatida</taxon>
        <taxon>Trypanosomatidae</taxon>
        <taxon>Trypanosoma</taxon>
        <taxon>Herpetosoma</taxon>
    </lineage>
</organism>
<keyword evidence="9 12" id="KW-0472">Membrane</keyword>
<evidence type="ECO:0000313" key="14">
    <source>
        <dbReference type="Proteomes" id="UP000031737"/>
    </source>
</evidence>
<name>A0A061JCJ0_TRYRA</name>
<feature type="transmembrane region" description="Helical" evidence="12">
    <location>
        <begin position="342"/>
        <end position="363"/>
    </location>
</feature>
<comment type="subcellular location">
    <subcellularLocation>
        <location evidence="1">Cell membrane</location>
        <topology evidence="1">Multi-pass membrane protein</topology>
    </subcellularLocation>
</comment>
<feature type="transmembrane region" description="Helical" evidence="12">
    <location>
        <begin position="237"/>
        <end position="258"/>
    </location>
</feature>
<keyword evidence="14" id="KW-1185">Reference proteome</keyword>